<evidence type="ECO:0000313" key="1">
    <source>
        <dbReference type="EMBL" id="GJT97209.1"/>
    </source>
</evidence>
<evidence type="ECO:0000313" key="2">
    <source>
        <dbReference type="Proteomes" id="UP001151760"/>
    </source>
</evidence>
<reference evidence="1" key="1">
    <citation type="journal article" date="2022" name="Int. J. Mol. Sci.">
        <title>Draft Genome of Tanacetum Coccineum: Genomic Comparison of Closely Related Tanacetum-Family Plants.</title>
        <authorList>
            <person name="Yamashiro T."/>
            <person name="Shiraishi A."/>
            <person name="Nakayama K."/>
            <person name="Satake H."/>
        </authorList>
    </citation>
    <scope>NUCLEOTIDE SEQUENCE</scope>
</reference>
<gene>
    <name evidence="1" type="ORF">Tco_1092727</name>
</gene>
<accession>A0ABQ5IAN8</accession>
<organism evidence="1 2">
    <name type="scientific">Tanacetum coccineum</name>
    <dbReference type="NCBI Taxonomy" id="301880"/>
    <lineage>
        <taxon>Eukaryota</taxon>
        <taxon>Viridiplantae</taxon>
        <taxon>Streptophyta</taxon>
        <taxon>Embryophyta</taxon>
        <taxon>Tracheophyta</taxon>
        <taxon>Spermatophyta</taxon>
        <taxon>Magnoliopsida</taxon>
        <taxon>eudicotyledons</taxon>
        <taxon>Gunneridae</taxon>
        <taxon>Pentapetalae</taxon>
        <taxon>asterids</taxon>
        <taxon>campanulids</taxon>
        <taxon>Asterales</taxon>
        <taxon>Asteraceae</taxon>
        <taxon>Asteroideae</taxon>
        <taxon>Anthemideae</taxon>
        <taxon>Anthemidinae</taxon>
        <taxon>Tanacetum</taxon>
    </lineage>
</organism>
<proteinExistence type="predicted"/>
<comment type="caution">
    <text evidence="1">The sequence shown here is derived from an EMBL/GenBank/DDBJ whole genome shotgun (WGS) entry which is preliminary data.</text>
</comment>
<dbReference type="EMBL" id="BQNB010020555">
    <property type="protein sequence ID" value="GJT97209.1"/>
    <property type="molecule type" value="Genomic_DNA"/>
</dbReference>
<name>A0ABQ5IAN8_9ASTR</name>
<reference evidence="1" key="2">
    <citation type="submission" date="2022-01" db="EMBL/GenBank/DDBJ databases">
        <authorList>
            <person name="Yamashiro T."/>
            <person name="Shiraishi A."/>
            <person name="Satake H."/>
            <person name="Nakayama K."/>
        </authorList>
    </citation>
    <scope>NUCLEOTIDE SEQUENCE</scope>
</reference>
<dbReference type="Proteomes" id="UP001151760">
    <property type="component" value="Unassembled WGS sequence"/>
</dbReference>
<sequence>MTRWHPQLLNSRLMWRWRQSSRANQGRRRKGKKKRRLKKVALEIWLLQATFFGKTPKFMYKRRRFSMLTDAIPHGDRKRHKAPFLLEVAGQILFRGWINEQLAMTTWVNSTFQVFLASQDFNFKESAPDYRTYCKDITKVSINMELKRSSI</sequence>
<protein>
    <submittedName>
        <fullName evidence="1">Uncharacterized protein</fullName>
    </submittedName>
</protein>
<keyword evidence="2" id="KW-1185">Reference proteome</keyword>